<protein>
    <recommendedName>
        <fullName evidence="4">Protein kinase domain-containing protein</fullName>
    </recommendedName>
</protein>
<proteinExistence type="predicted"/>
<dbReference type="EMBL" id="JAVXUO010000408">
    <property type="protein sequence ID" value="KAK2992420.1"/>
    <property type="molecule type" value="Genomic_DNA"/>
</dbReference>
<feature type="compositionally biased region" description="Gly residues" evidence="1">
    <location>
        <begin position="260"/>
        <end position="271"/>
    </location>
</feature>
<dbReference type="Proteomes" id="UP001187471">
    <property type="component" value="Unassembled WGS sequence"/>
</dbReference>
<organism evidence="2 3">
    <name type="scientific">Escallonia rubra</name>
    <dbReference type="NCBI Taxonomy" id="112253"/>
    <lineage>
        <taxon>Eukaryota</taxon>
        <taxon>Viridiplantae</taxon>
        <taxon>Streptophyta</taxon>
        <taxon>Embryophyta</taxon>
        <taxon>Tracheophyta</taxon>
        <taxon>Spermatophyta</taxon>
        <taxon>Magnoliopsida</taxon>
        <taxon>eudicotyledons</taxon>
        <taxon>Gunneridae</taxon>
        <taxon>Pentapetalae</taxon>
        <taxon>asterids</taxon>
        <taxon>campanulids</taxon>
        <taxon>Escalloniales</taxon>
        <taxon>Escalloniaceae</taxon>
        <taxon>Escallonia</taxon>
    </lineage>
</organism>
<dbReference type="PANTHER" id="PTHR48055">
    <property type="entry name" value="LEUCINE-RICH REPEAT RECEPTOR PROTEIN KINASE EMS1"/>
    <property type="match status" value="1"/>
</dbReference>
<feature type="compositionally biased region" description="Basic residues" evidence="1">
    <location>
        <begin position="366"/>
        <end position="383"/>
    </location>
</feature>
<feature type="compositionally biased region" description="Basic residues" evidence="1">
    <location>
        <begin position="281"/>
        <end position="295"/>
    </location>
</feature>
<dbReference type="PANTHER" id="PTHR48055:SF57">
    <property type="entry name" value="PROTEIN KINASE DOMAIN-CONTAINING PROTEIN"/>
    <property type="match status" value="1"/>
</dbReference>
<comment type="caution">
    <text evidence="2">The sequence shown here is derived from an EMBL/GenBank/DDBJ whole genome shotgun (WGS) entry which is preliminary data.</text>
</comment>
<dbReference type="InterPro" id="IPR011009">
    <property type="entry name" value="Kinase-like_dom_sf"/>
</dbReference>
<dbReference type="GO" id="GO:0016020">
    <property type="term" value="C:membrane"/>
    <property type="evidence" value="ECO:0007669"/>
    <property type="project" value="TreeGrafter"/>
</dbReference>
<feature type="region of interest" description="Disordered" evidence="1">
    <location>
        <begin position="194"/>
        <end position="236"/>
    </location>
</feature>
<dbReference type="Gene3D" id="1.10.510.10">
    <property type="entry name" value="Transferase(Phosphotransferase) domain 1"/>
    <property type="match status" value="1"/>
</dbReference>
<evidence type="ECO:0000313" key="3">
    <source>
        <dbReference type="Proteomes" id="UP001187471"/>
    </source>
</evidence>
<accession>A0AA88RZ31</accession>
<evidence type="ECO:0000256" key="1">
    <source>
        <dbReference type="SAM" id="MobiDB-lite"/>
    </source>
</evidence>
<name>A0AA88RZ31_9ASTE</name>
<dbReference type="InterPro" id="IPR051564">
    <property type="entry name" value="LRR_receptor-like_kinase"/>
</dbReference>
<keyword evidence="3" id="KW-1185">Reference proteome</keyword>
<reference evidence="2" key="1">
    <citation type="submission" date="2022-12" db="EMBL/GenBank/DDBJ databases">
        <title>Draft genome assemblies for two species of Escallonia (Escalloniales).</title>
        <authorList>
            <person name="Chanderbali A."/>
            <person name="Dervinis C."/>
            <person name="Anghel I."/>
            <person name="Soltis D."/>
            <person name="Soltis P."/>
            <person name="Zapata F."/>
        </authorList>
    </citation>
    <scope>NUCLEOTIDE SEQUENCE</scope>
    <source>
        <strain evidence="2">UCBG92.1500</strain>
        <tissue evidence="2">Leaf</tissue>
    </source>
</reference>
<evidence type="ECO:0008006" key="4">
    <source>
        <dbReference type="Google" id="ProtNLM"/>
    </source>
</evidence>
<evidence type="ECO:0000313" key="2">
    <source>
        <dbReference type="EMBL" id="KAK2992420.1"/>
    </source>
</evidence>
<sequence length="467" mass="48435">MCTIIAEYGTAGIVTPMGDVYSYGILLMETFTRKKPTDDLFVGELTMKKWVSESFSQAVLSIVDANLLTGEDEDFSEKGSCLSMIMEVALNCTEDSMDKRINMKDVACRLTKIRQRFKGLLQMAPVIHDLLIHYKNAEYYIGNVDLERYSYCNLLKDVYETEDVIDVYVTGVEAVPQMVVNPSTVDPLIVNLPTGDPPNVETPNVESEESISIDEEYNEEEPMRSDPDAGGGMSHAVGERATVGEGATVGFSGEGATVGGVGEGATVGGDGVHGEGTASRGRGRGLTRGRGRSPARSRGTWGTVVSEGAGGDGVHRAGSVNDGAASGGRGRAPSRGRGRGATVGKEAGGDGAHGAWSANDGVASRGRSRGLARGRGRAPARGRGRGDSVVGEGAGGDGVHGAGSVNDVASSRGKGRGFRVRGTGRGTGTLNAAGTSGVTTRSSSRVTVGPNAMHVDTNAKKATGRGT</sequence>
<dbReference type="AlphaFoldDB" id="A0AA88RZ31"/>
<gene>
    <name evidence="2" type="ORF">RJ640_022798</name>
</gene>
<dbReference type="SUPFAM" id="SSF56112">
    <property type="entry name" value="Protein kinase-like (PK-like)"/>
    <property type="match status" value="1"/>
</dbReference>
<feature type="compositionally biased region" description="Low complexity" evidence="1">
    <location>
        <begin position="434"/>
        <end position="449"/>
    </location>
</feature>
<feature type="compositionally biased region" description="Acidic residues" evidence="1">
    <location>
        <begin position="206"/>
        <end position="220"/>
    </location>
</feature>
<feature type="region of interest" description="Disordered" evidence="1">
    <location>
        <begin position="260"/>
        <end position="467"/>
    </location>
</feature>
<feature type="compositionally biased region" description="Gly residues" evidence="1">
    <location>
        <begin position="392"/>
        <end position="401"/>
    </location>
</feature>